<evidence type="ECO:0000256" key="3">
    <source>
        <dbReference type="ARBA" id="ARBA00009184"/>
    </source>
</evidence>
<dbReference type="SFLD" id="SFLDF00029">
    <property type="entry name" value="phosphoserine_phosphatase"/>
    <property type="match status" value="1"/>
</dbReference>
<evidence type="ECO:0000259" key="13">
    <source>
        <dbReference type="PROSITE" id="PS51671"/>
    </source>
</evidence>
<dbReference type="GO" id="GO:0016787">
    <property type="term" value="F:hydrolase activity"/>
    <property type="evidence" value="ECO:0007669"/>
    <property type="project" value="UniProtKB-KW"/>
</dbReference>
<dbReference type="Pfam" id="PF12710">
    <property type="entry name" value="HAD"/>
    <property type="match status" value="1"/>
</dbReference>
<evidence type="ECO:0000256" key="9">
    <source>
        <dbReference type="ARBA" id="ARBA00023299"/>
    </source>
</evidence>
<dbReference type="NCBIfam" id="TIGR01488">
    <property type="entry name" value="HAD-SF-IB"/>
    <property type="match status" value="1"/>
</dbReference>
<evidence type="ECO:0000256" key="6">
    <source>
        <dbReference type="ARBA" id="ARBA00022723"/>
    </source>
</evidence>
<reference evidence="14 15" key="1">
    <citation type="submission" date="2020-10" db="EMBL/GenBank/DDBJ databases">
        <title>Sequencing the genomes of 1000 actinobacteria strains.</title>
        <authorList>
            <person name="Klenk H.-P."/>
        </authorList>
    </citation>
    <scope>NUCLEOTIDE SEQUENCE [LARGE SCALE GENOMIC DNA]</scope>
    <source>
        <strain evidence="14 15">DSM 43748</strain>
    </source>
</reference>
<protein>
    <recommendedName>
        <fullName evidence="4">phosphoserine phosphatase</fullName>
        <ecNumber evidence="4">3.1.3.3</ecNumber>
    </recommendedName>
    <alternativeName>
        <fullName evidence="10">O-phosphoserine phosphohydrolase</fullName>
    </alternativeName>
</protein>
<dbReference type="EC" id="3.1.3.3" evidence="4"/>
<proteinExistence type="inferred from homology"/>
<dbReference type="SFLD" id="SFLDG01136">
    <property type="entry name" value="C1.6:_Phosphoserine_Phosphatas"/>
    <property type="match status" value="1"/>
</dbReference>
<accession>A0ABR9KS21</accession>
<dbReference type="SFLD" id="SFLDS00003">
    <property type="entry name" value="Haloacid_Dehalogenase"/>
    <property type="match status" value="1"/>
</dbReference>
<comment type="similarity">
    <text evidence="3">Belongs to the HAD-like hydrolase superfamily. SerB family.</text>
</comment>
<dbReference type="SUPFAM" id="SSF56784">
    <property type="entry name" value="HAD-like"/>
    <property type="match status" value="1"/>
</dbReference>
<keyword evidence="9" id="KW-0718">Serine biosynthesis</keyword>
<evidence type="ECO:0000256" key="8">
    <source>
        <dbReference type="ARBA" id="ARBA00022842"/>
    </source>
</evidence>
<dbReference type="CDD" id="cd04870">
    <property type="entry name" value="ACT_PSP_1"/>
    <property type="match status" value="1"/>
</dbReference>
<dbReference type="NCBIfam" id="TIGR00338">
    <property type="entry name" value="serB"/>
    <property type="match status" value="1"/>
</dbReference>
<dbReference type="Gene3D" id="3.30.70.260">
    <property type="match status" value="2"/>
</dbReference>
<keyword evidence="15" id="KW-1185">Reference proteome</keyword>
<dbReference type="InterPro" id="IPR023214">
    <property type="entry name" value="HAD_sf"/>
</dbReference>
<comment type="catalytic activity">
    <reaction evidence="12">
        <text>O-phospho-D-serine + H2O = D-serine + phosphate</text>
        <dbReference type="Rhea" id="RHEA:24873"/>
        <dbReference type="ChEBI" id="CHEBI:15377"/>
        <dbReference type="ChEBI" id="CHEBI:35247"/>
        <dbReference type="ChEBI" id="CHEBI:43474"/>
        <dbReference type="ChEBI" id="CHEBI:58680"/>
        <dbReference type="EC" id="3.1.3.3"/>
    </reaction>
</comment>
<evidence type="ECO:0000256" key="12">
    <source>
        <dbReference type="ARBA" id="ARBA00048523"/>
    </source>
</evidence>
<organism evidence="14 15">
    <name type="scientific">Nonomuraea africana</name>
    <dbReference type="NCBI Taxonomy" id="46171"/>
    <lineage>
        <taxon>Bacteria</taxon>
        <taxon>Bacillati</taxon>
        <taxon>Actinomycetota</taxon>
        <taxon>Actinomycetes</taxon>
        <taxon>Streptosporangiales</taxon>
        <taxon>Streptosporangiaceae</taxon>
        <taxon>Nonomuraea</taxon>
    </lineage>
</organism>
<keyword evidence="5" id="KW-0028">Amino-acid biosynthesis</keyword>
<dbReference type="InterPro" id="IPR004469">
    <property type="entry name" value="PSP"/>
</dbReference>
<evidence type="ECO:0000256" key="7">
    <source>
        <dbReference type="ARBA" id="ARBA00022801"/>
    </source>
</evidence>
<evidence type="ECO:0000256" key="1">
    <source>
        <dbReference type="ARBA" id="ARBA00001946"/>
    </source>
</evidence>
<dbReference type="Proteomes" id="UP000661607">
    <property type="component" value="Unassembled WGS sequence"/>
</dbReference>
<dbReference type="PANTHER" id="PTHR43344">
    <property type="entry name" value="PHOSPHOSERINE PHOSPHATASE"/>
    <property type="match status" value="1"/>
</dbReference>
<dbReference type="InterPro" id="IPR036412">
    <property type="entry name" value="HAD-like_sf"/>
</dbReference>
<dbReference type="CDD" id="cd07500">
    <property type="entry name" value="HAD_PSP"/>
    <property type="match status" value="1"/>
</dbReference>
<dbReference type="SFLD" id="SFLDG01137">
    <property type="entry name" value="C1.6.1:_Phosphoserine_Phosphat"/>
    <property type="match status" value="1"/>
</dbReference>
<dbReference type="EMBL" id="JADBEF010000001">
    <property type="protein sequence ID" value="MBE1564843.1"/>
    <property type="molecule type" value="Genomic_DNA"/>
</dbReference>
<dbReference type="Pfam" id="PF13740">
    <property type="entry name" value="ACT_6"/>
    <property type="match status" value="1"/>
</dbReference>
<dbReference type="InterPro" id="IPR049148">
    <property type="entry name" value="PSP_ACT"/>
</dbReference>
<dbReference type="InterPro" id="IPR045865">
    <property type="entry name" value="ACT-like_dom_sf"/>
</dbReference>
<evidence type="ECO:0000256" key="5">
    <source>
        <dbReference type="ARBA" id="ARBA00022605"/>
    </source>
</evidence>
<dbReference type="SUPFAM" id="SSF55021">
    <property type="entry name" value="ACT-like"/>
    <property type="match status" value="1"/>
</dbReference>
<comment type="catalytic activity">
    <reaction evidence="11">
        <text>O-phospho-L-serine + H2O = L-serine + phosphate</text>
        <dbReference type="Rhea" id="RHEA:21208"/>
        <dbReference type="ChEBI" id="CHEBI:15377"/>
        <dbReference type="ChEBI" id="CHEBI:33384"/>
        <dbReference type="ChEBI" id="CHEBI:43474"/>
        <dbReference type="ChEBI" id="CHEBI:57524"/>
        <dbReference type="EC" id="3.1.3.3"/>
    </reaction>
</comment>
<sequence>MTDVDQRTLLITLTGPDRPGVTSRLFSVMASFPVTVADIEQVVIRGRLTLGVLVAYSGGPSTGTGGTIGALWTAVERVAEDLGMEVDLATGSMTKEKRRRGRLSVSVLGTALSPAAIGGIAGRIAAAGANIDRIDRIAQWPVTCIELSVSGADPDALRVELAAEAAAQQVDVAVQRTGLSRRAKRLIVMDVDSTLIQGEVIELLAAHAGCLDEVAKVTEEAMRGELDFAESLRRRVRLLEGLPQEIFAKVREEVVLTPGARTLVRTLKRLDYKFAIVSGGFTQITDALVADLGIDYSAANTLEVVDGKLTGRVVGEIVDRAGKARALERFARQSGVPISQTVAIGDGANDLDMIAAAGLGVAFNAKPVVRQAADTAVNTPYLDSILYLLGISRDEIEAADAEDSVIS</sequence>
<evidence type="ECO:0000313" key="15">
    <source>
        <dbReference type="Proteomes" id="UP000661607"/>
    </source>
</evidence>
<evidence type="ECO:0000256" key="2">
    <source>
        <dbReference type="ARBA" id="ARBA00005135"/>
    </source>
</evidence>
<name>A0ABR9KS21_9ACTN</name>
<dbReference type="PANTHER" id="PTHR43344:SF2">
    <property type="entry name" value="PHOSPHOSERINE PHOSPHATASE"/>
    <property type="match status" value="1"/>
</dbReference>
<dbReference type="InterPro" id="IPR002912">
    <property type="entry name" value="ACT_dom"/>
</dbReference>
<evidence type="ECO:0000256" key="10">
    <source>
        <dbReference type="ARBA" id="ARBA00031693"/>
    </source>
</evidence>
<keyword evidence="8" id="KW-0460">Magnesium</keyword>
<dbReference type="Pfam" id="PF21086">
    <property type="entry name" value="ACT_PSP_2"/>
    <property type="match status" value="1"/>
</dbReference>
<comment type="cofactor">
    <cofactor evidence="1">
        <name>Mg(2+)</name>
        <dbReference type="ChEBI" id="CHEBI:18420"/>
    </cofactor>
</comment>
<comment type="pathway">
    <text evidence="2">Amino-acid biosynthesis; L-serine biosynthesis; L-serine from 3-phospho-D-glycerate: step 3/3.</text>
</comment>
<feature type="domain" description="ACT" evidence="13">
    <location>
        <begin position="10"/>
        <end position="89"/>
    </location>
</feature>
<dbReference type="Gene3D" id="3.40.50.1000">
    <property type="entry name" value="HAD superfamily/HAD-like"/>
    <property type="match status" value="1"/>
</dbReference>
<gene>
    <name evidence="14" type="ORF">H4W81_007622</name>
</gene>
<keyword evidence="6" id="KW-0479">Metal-binding</keyword>
<keyword evidence="7 14" id="KW-0378">Hydrolase</keyword>
<dbReference type="PROSITE" id="PS51671">
    <property type="entry name" value="ACT"/>
    <property type="match status" value="1"/>
</dbReference>
<evidence type="ECO:0000313" key="14">
    <source>
        <dbReference type="EMBL" id="MBE1564843.1"/>
    </source>
</evidence>
<evidence type="ECO:0000256" key="11">
    <source>
        <dbReference type="ARBA" id="ARBA00048138"/>
    </source>
</evidence>
<comment type="caution">
    <text evidence="14">The sequence shown here is derived from an EMBL/GenBank/DDBJ whole genome shotgun (WGS) entry which is preliminary data.</text>
</comment>
<dbReference type="InterPro" id="IPR050582">
    <property type="entry name" value="HAD-like_SerB"/>
</dbReference>
<evidence type="ECO:0000256" key="4">
    <source>
        <dbReference type="ARBA" id="ARBA00012640"/>
    </source>
</evidence>